<organism evidence="2 3">
    <name type="scientific">Streptomyces abikoensis</name>
    <dbReference type="NCBI Taxonomy" id="97398"/>
    <lineage>
        <taxon>Bacteria</taxon>
        <taxon>Bacillati</taxon>
        <taxon>Actinomycetota</taxon>
        <taxon>Actinomycetes</taxon>
        <taxon>Kitasatosporales</taxon>
        <taxon>Streptomycetaceae</taxon>
        <taxon>Streptomyces</taxon>
    </lineage>
</organism>
<keyword evidence="1" id="KW-0732">Signal</keyword>
<evidence type="ECO:0000256" key="1">
    <source>
        <dbReference type="SAM" id="SignalP"/>
    </source>
</evidence>
<reference evidence="2 3" key="1">
    <citation type="submission" date="2024-10" db="EMBL/GenBank/DDBJ databases">
        <title>The Natural Products Discovery Center: Release of the First 8490 Sequenced Strains for Exploring Actinobacteria Biosynthetic Diversity.</title>
        <authorList>
            <person name="Kalkreuter E."/>
            <person name="Kautsar S.A."/>
            <person name="Yang D."/>
            <person name="Bader C.D."/>
            <person name="Teijaro C.N."/>
            <person name="Fluegel L."/>
            <person name="Davis C.M."/>
            <person name="Simpson J.R."/>
            <person name="Lauterbach L."/>
            <person name="Steele A.D."/>
            <person name="Gui C."/>
            <person name="Meng S."/>
            <person name="Li G."/>
            <person name="Viehrig K."/>
            <person name="Ye F."/>
            <person name="Su P."/>
            <person name="Kiefer A.F."/>
            <person name="Nichols A."/>
            <person name="Cepeda A.J."/>
            <person name="Yan W."/>
            <person name="Fan B."/>
            <person name="Jiang Y."/>
            <person name="Adhikari A."/>
            <person name="Zheng C.-J."/>
            <person name="Schuster L."/>
            <person name="Cowan T.M."/>
            <person name="Smanski M.J."/>
            <person name="Chevrette M.G."/>
            <person name="De Carvalho L.P.S."/>
            <person name="Shen B."/>
        </authorList>
    </citation>
    <scope>NUCLEOTIDE SEQUENCE [LARGE SCALE GENOMIC DNA]</scope>
    <source>
        <strain evidence="2 3">NPDC020979</strain>
    </source>
</reference>
<protein>
    <submittedName>
        <fullName evidence="2">Uncharacterized protein</fullName>
    </submittedName>
</protein>
<evidence type="ECO:0000313" key="3">
    <source>
        <dbReference type="Proteomes" id="UP001611162"/>
    </source>
</evidence>
<dbReference type="RefSeq" id="WP_397614671.1">
    <property type="nucleotide sequence ID" value="NZ_JBIRRB010000014.1"/>
</dbReference>
<feature type="signal peptide" evidence="1">
    <location>
        <begin position="1"/>
        <end position="35"/>
    </location>
</feature>
<dbReference type="EMBL" id="JBIRRB010000014">
    <property type="protein sequence ID" value="MFI0914916.1"/>
    <property type="molecule type" value="Genomic_DNA"/>
</dbReference>
<gene>
    <name evidence="2" type="ORF">ACH4TF_31420</name>
</gene>
<comment type="caution">
    <text evidence="2">The sequence shown here is derived from an EMBL/GenBank/DDBJ whole genome shotgun (WGS) entry which is preliminary data.</text>
</comment>
<evidence type="ECO:0000313" key="2">
    <source>
        <dbReference type="EMBL" id="MFI0914916.1"/>
    </source>
</evidence>
<accession>A0ABW7TBJ8</accession>
<feature type="chain" id="PRO_5046598926" evidence="1">
    <location>
        <begin position="36"/>
        <end position="123"/>
    </location>
</feature>
<proteinExistence type="predicted"/>
<sequence>MFIPRVEFRAVAAAVAAAVTTAVALIGLGAGTANAADWPPLREGAYLYSGVHGTGTVSKVDLDDLGTCHTLSASARSVQVVSGSASVVLYPGAGCTGAYSWATGSLAQADLPWAGLSYHVVPA</sequence>
<keyword evidence="3" id="KW-1185">Reference proteome</keyword>
<dbReference type="Proteomes" id="UP001611162">
    <property type="component" value="Unassembled WGS sequence"/>
</dbReference>
<name>A0ABW7TBJ8_9ACTN</name>